<reference evidence="1 2" key="1">
    <citation type="journal article" date="2021" name="Int. J. Syst. Evol. Microbiol.">
        <title>Amazonocrinis nigriterrae gen. nov., sp. nov., Atlanticothrix silvestris gen. nov., sp. nov. and Dendronalium phyllosphericum gen. nov., sp. nov., nostocacean cyanobacteria from Brazilian environments.</title>
        <authorList>
            <person name="Alvarenga D.O."/>
            <person name="Andreote A.P.D."/>
            <person name="Branco L.H.Z."/>
            <person name="Delbaje E."/>
            <person name="Cruz R.B."/>
            <person name="Varani A.M."/>
            <person name="Fiore M.F."/>
        </authorList>
    </citation>
    <scope>NUCLEOTIDE SEQUENCE [LARGE SCALE GENOMIC DNA]</scope>
    <source>
        <strain evidence="1 2">CENA369</strain>
    </source>
</reference>
<dbReference type="RefSeq" id="WP_214435269.1">
    <property type="nucleotide sequence ID" value="NZ_CAWPUQ010000160.1"/>
</dbReference>
<proteinExistence type="predicted"/>
<sequence>MVGKNDETDQKHLPLDIKRRQFLQDWALLVQGQERFELFKSSKQFDADEGRIQHGFPPQSQMAT</sequence>
<protein>
    <submittedName>
        <fullName evidence="1">Uncharacterized protein</fullName>
    </submittedName>
</protein>
<evidence type="ECO:0000313" key="1">
    <source>
        <dbReference type="EMBL" id="MBH8576540.1"/>
    </source>
</evidence>
<accession>A0A8J7I5U1</accession>
<comment type="caution">
    <text evidence="1">The sequence shown here is derived from an EMBL/GenBank/DDBJ whole genome shotgun (WGS) entry which is preliminary data.</text>
</comment>
<dbReference type="EMBL" id="JAECZA010000232">
    <property type="protein sequence ID" value="MBH8576540.1"/>
    <property type="molecule type" value="Genomic_DNA"/>
</dbReference>
<dbReference type="Proteomes" id="UP000662314">
    <property type="component" value="Unassembled WGS sequence"/>
</dbReference>
<organism evidence="1 2">
    <name type="scientific">Dendronalium phyllosphericum CENA369</name>
    <dbReference type="NCBI Taxonomy" id="1725256"/>
    <lineage>
        <taxon>Bacteria</taxon>
        <taxon>Bacillati</taxon>
        <taxon>Cyanobacteriota</taxon>
        <taxon>Cyanophyceae</taxon>
        <taxon>Nostocales</taxon>
        <taxon>Nostocaceae</taxon>
        <taxon>Dendronalium</taxon>
        <taxon>Dendronalium phyllosphericum</taxon>
    </lineage>
</organism>
<dbReference type="AlphaFoldDB" id="A0A8J7I5U1"/>
<name>A0A8J7I5U1_9NOST</name>
<gene>
    <name evidence="1" type="ORF">I8752_26825</name>
</gene>
<evidence type="ECO:0000313" key="2">
    <source>
        <dbReference type="Proteomes" id="UP000662314"/>
    </source>
</evidence>
<keyword evidence="2" id="KW-1185">Reference proteome</keyword>